<proteinExistence type="inferred from homology"/>
<dbReference type="EMBL" id="JAHQXE010000001">
    <property type="protein sequence ID" value="MBV0901326.1"/>
    <property type="molecule type" value="Genomic_DNA"/>
</dbReference>
<evidence type="ECO:0000313" key="4">
    <source>
        <dbReference type="EMBL" id="MBV0901326.1"/>
    </source>
</evidence>
<organism evidence="4 5">
    <name type="scientific">Haloarcula salina</name>
    <dbReference type="NCBI Taxonomy" id="1429914"/>
    <lineage>
        <taxon>Archaea</taxon>
        <taxon>Methanobacteriati</taxon>
        <taxon>Methanobacteriota</taxon>
        <taxon>Stenosarchaea group</taxon>
        <taxon>Halobacteria</taxon>
        <taxon>Halobacteriales</taxon>
        <taxon>Haloarculaceae</taxon>
        <taxon>Haloarcula</taxon>
    </lineage>
</organism>
<keyword evidence="4" id="KW-0378">Hydrolase</keyword>
<dbReference type="Pfam" id="PF01557">
    <property type="entry name" value="FAA_hydrolase"/>
    <property type="match status" value="1"/>
</dbReference>
<dbReference type="GO" id="GO:0016787">
    <property type="term" value="F:hydrolase activity"/>
    <property type="evidence" value="ECO:0007669"/>
    <property type="project" value="UniProtKB-KW"/>
</dbReference>
<evidence type="ECO:0000259" key="3">
    <source>
        <dbReference type="Pfam" id="PF01557"/>
    </source>
</evidence>
<comment type="similarity">
    <text evidence="1">Belongs to the FAH family.</text>
</comment>
<dbReference type="GO" id="GO:0046872">
    <property type="term" value="F:metal ion binding"/>
    <property type="evidence" value="ECO:0007669"/>
    <property type="project" value="UniProtKB-KW"/>
</dbReference>
<dbReference type="FunFam" id="3.90.850.10:FF:000002">
    <property type="entry name" value="2-hydroxyhepta-2,4-diene-1,7-dioate isomerase"/>
    <property type="match status" value="1"/>
</dbReference>
<reference evidence="4" key="1">
    <citation type="submission" date="2021-06" db="EMBL/GenBank/DDBJ databases">
        <title>New haloarchaea isolates fom saline soil.</title>
        <authorList>
            <person name="Duran-Viseras A."/>
            <person name="Sanchez-Porro C.S."/>
            <person name="Ventosa A."/>
        </authorList>
    </citation>
    <scope>NUCLEOTIDE SEQUENCE</scope>
    <source>
        <strain evidence="4">JCM 18369</strain>
    </source>
</reference>
<dbReference type="Proteomes" id="UP001166304">
    <property type="component" value="Unassembled WGS sequence"/>
</dbReference>
<dbReference type="AlphaFoldDB" id="A0AA41FZ79"/>
<gene>
    <name evidence="4" type="ORF">KTS37_05940</name>
</gene>
<evidence type="ECO:0000256" key="1">
    <source>
        <dbReference type="ARBA" id="ARBA00010211"/>
    </source>
</evidence>
<dbReference type="InterPro" id="IPR011234">
    <property type="entry name" value="Fumarylacetoacetase-like_C"/>
</dbReference>
<feature type="domain" description="Fumarylacetoacetase-like C-terminal" evidence="3">
    <location>
        <begin position="75"/>
        <end position="281"/>
    </location>
</feature>
<keyword evidence="2" id="KW-0479">Metal-binding</keyword>
<evidence type="ECO:0000313" key="5">
    <source>
        <dbReference type="Proteomes" id="UP001166304"/>
    </source>
</evidence>
<dbReference type="GO" id="GO:0019752">
    <property type="term" value="P:carboxylic acid metabolic process"/>
    <property type="evidence" value="ECO:0007669"/>
    <property type="project" value="UniProtKB-ARBA"/>
</dbReference>
<dbReference type="SUPFAM" id="SSF56529">
    <property type="entry name" value="FAH"/>
    <property type="match status" value="1"/>
</dbReference>
<protein>
    <submittedName>
        <fullName evidence="4">Fumarylacetoacetate hydrolase family protein</fullName>
    </submittedName>
</protein>
<dbReference type="RefSeq" id="WP_162414943.1">
    <property type="nucleotide sequence ID" value="NZ_JAHQXE010000001.1"/>
</dbReference>
<dbReference type="InterPro" id="IPR051121">
    <property type="entry name" value="FAH"/>
</dbReference>
<comment type="caution">
    <text evidence="4">The sequence shown here is derived from an EMBL/GenBank/DDBJ whole genome shotgun (WGS) entry which is preliminary data.</text>
</comment>
<evidence type="ECO:0000256" key="2">
    <source>
        <dbReference type="ARBA" id="ARBA00022723"/>
    </source>
</evidence>
<dbReference type="PANTHER" id="PTHR42796:SF4">
    <property type="entry name" value="FUMARYLACETOACETATE HYDROLASE DOMAIN-CONTAINING PROTEIN 2A"/>
    <property type="match status" value="1"/>
</dbReference>
<sequence>MQFVRYTDGTGPSWGVKETDTIHALSDLPQGEPALADIGDASYRSEVARLVEHDALTQVDADEVSLLAPVPRPGKIVCCGLNYRDHAEEQDEEIPERPMLFGKAATAVTNPGDPIVHPDPDGEEQVDYEVELGVVIGERAKGVSESDAYDHVAGYTVVNDVSGRTAQQSDGQFFRGKSYDTFAPMGPTLVADEAFDPNNVDVALRVDGETKQESNTEQFIFDVGELVSYISQSMTLRPGDVISTGTPGGVGIFRDPVDVLEPGQTTEAEIEGIGTLTNHVVGN</sequence>
<keyword evidence="5" id="KW-1185">Reference proteome</keyword>
<dbReference type="PANTHER" id="PTHR42796">
    <property type="entry name" value="FUMARYLACETOACETATE HYDROLASE DOMAIN-CONTAINING PROTEIN 2A-RELATED"/>
    <property type="match status" value="1"/>
</dbReference>
<dbReference type="GO" id="GO:0016853">
    <property type="term" value="F:isomerase activity"/>
    <property type="evidence" value="ECO:0007669"/>
    <property type="project" value="UniProtKB-ARBA"/>
</dbReference>
<name>A0AA41FZ79_9EURY</name>
<dbReference type="Gene3D" id="3.90.850.10">
    <property type="entry name" value="Fumarylacetoacetase-like, C-terminal domain"/>
    <property type="match status" value="1"/>
</dbReference>
<accession>A0AA41FZ79</accession>
<dbReference type="InterPro" id="IPR036663">
    <property type="entry name" value="Fumarylacetoacetase_C_sf"/>
</dbReference>